<organism evidence="6 7">
    <name type="scientific">Tuber aestivum</name>
    <name type="common">summer truffle</name>
    <dbReference type="NCBI Taxonomy" id="59557"/>
    <lineage>
        <taxon>Eukaryota</taxon>
        <taxon>Fungi</taxon>
        <taxon>Dikarya</taxon>
        <taxon>Ascomycota</taxon>
        <taxon>Pezizomycotina</taxon>
        <taxon>Pezizomycetes</taxon>
        <taxon>Pezizales</taxon>
        <taxon>Tuberaceae</taxon>
        <taxon>Tuber</taxon>
    </lineage>
</organism>
<dbReference type="SUPFAM" id="SSF53187">
    <property type="entry name" value="Zn-dependent exopeptidases"/>
    <property type="match status" value="1"/>
</dbReference>
<dbReference type="SUPFAM" id="SSF52025">
    <property type="entry name" value="PA domain"/>
    <property type="match status" value="1"/>
</dbReference>
<evidence type="ECO:0008006" key="8">
    <source>
        <dbReference type="Google" id="ProtNLM"/>
    </source>
</evidence>
<name>A0A292PMV9_9PEZI</name>
<dbReference type="Gene3D" id="3.40.630.10">
    <property type="entry name" value="Zn peptidases"/>
    <property type="match status" value="1"/>
</dbReference>
<dbReference type="FunFam" id="3.40.630.10:FF:000101">
    <property type="entry name" value="N-acetylated alpha-linked acidic dipeptidase like 1"/>
    <property type="match status" value="1"/>
</dbReference>
<dbReference type="InterPro" id="IPR007484">
    <property type="entry name" value="Peptidase_M28"/>
</dbReference>
<dbReference type="CDD" id="cd02121">
    <property type="entry name" value="PA_GCPII_like"/>
    <property type="match status" value="1"/>
</dbReference>
<feature type="domain" description="Transferrin receptor-like dimerisation" evidence="4">
    <location>
        <begin position="686"/>
        <end position="798"/>
    </location>
</feature>
<feature type="domain" description="PA" evidence="3">
    <location>
        <begin position="263"/>
        <end position="320"/>
    </location>
</feature>
<dbReference type="GO" id="GO:0004180">
    <property type="term" value="F:carboxypeptidase activity"/>
    <property type="evidence" value="ECO:0007669"/>
    <property type="project" value="TreeGrafter"/>
</dbReference>
<dbReference type="PANTHER" id="PTHR10404:SF46">
    <property type="entry name" value="VACUOLAR PROTEIN SORTING-ASSOCIATED PROTEIN 70"/>
    <property type="match status" value="1"/>
</dbReference>
<dbReference type="PANTHER" id="PTHR10404">
    <property type="entry name" value="N-ACETYLATED-ALPHA-LINKED ACIDIC DIPEPTIDASE"/>
    <property type="match status" value="1"/>
</dbReference>
<evidence type="ECO:0000313" key="6">
    <source>
        <dbReference type="EMBL" id="CUS07820.1"/>
    </source>
</evidence>
<dbReference type="Pfam" id="PF02225">
    <property type="entry name" value="PA"/>
    <property type="match status" value="1"/>
</dbReference>
<dbReference type="InterPro" id="IPR036757">
    <property type="entry name" value="TFR-like_dimer_dom_sf"/>
</dbReference>
<dbReference type="CDD" id="cd08022">
    <property type="entry name" value="M28_PSMA_like"/>
    <property type="match status" value="1"/>
</dbReference>
<dbReference type="Gene3D" id="3.50.30.30">
    <property type="match status" value="1"/>
</dbReference>
<evidence type="ECO:0000256" key="2">
    <source>
        <dbReference type="SAM" id="MobiDB-lite"/>
    </source>
</evidence>
<dbReference type="InterPro" id="IPR007365">
    <property type="entry name" value="TFR-like_dimer_dom"/>
</dbReference>
<dbReference type="EMBL" id="LN891174">
    <property type="protein sequence ID" value="CUS07820.1"/>
    <property type="molecule type" value="Genomic_DNA"/>
</dbReference>
<evidence type="ECO:0000259" key="3">
    <source>
        <dbReference type="Pfam" id="PF02225"/>
    </source>
</evidence>
<sequence>MAKIVAAPIKNKLGGGGDEEISIAKTKHKLDRKLSKSKWPPVLLLLLGYSAWFTINNIHYRYSQSQSATQLPGKHHDNSNHGHPNNDCPFEPCLGNDGPPPHDSRPVLGYSNLALPEQEVIITKSISNTTIAQWSYYCTHGNHLAGTNKSMAEWTRDKWIENGIPSHLVEYEVYLNYPLSHSLSLKIEGGERFVAGLEEDVLPEDPTTGATDRVPTFHGYSKSGSAEAEYIYVGWVLLLYISYLGAAKRLGGRMGAKKDYQRLVDLGVDLKGKIALAKYGGAFRALKVKYAQEQGMIGVLIYSDPGDDGEITEANGYAAYPAGPARNPSPVQRGSVMFPATMTGDPTTPGYPSKPGVKRGDPSGFIPSIPSLPLSFKDALPFLRALDGYGLTAEEVDRPDWIGGLNVSYSVGPRPGAVISLENEVDYAYTPIWNTIGIINGTIEDEVIVIGNHRDSWTVGGASDPGSGTAVLVELSKAFGELLKLGWKPKPKRNSVLASWDAEEYGMIGSTEWVEEFVKWAIPNVVAYVNVDVAVSGPHFRLIAVPELWDLVEDTIKEVPSPKMPGKIIYDEWTTDGSEASVPGTGTDFAAFIHTSGVAVIYFGFKNGPKDPVYHYHSNYDSYTSMTTWGDPYFTYHSTMAQIAGKTVLRISENVLLPYNITTFSTALQSMLSDLKEEIATAEIALDVSPLEAAISRFAVAAGDLMAIKEALKPGEWSGAQETTVNERLGKFERGFISNGLPGRVFYKHLIYAPGLETGYAPTTLPGITEAVRVGNLEEAAKYVGITAAAINTASRFLEG</sequence>
<feature type="region of interest" description="Disordered" evidence="2">
    <location>
        <begin position="69"/>
        <end position="102"/>
    </location>
</feature>
<evidence type="ECO:0000259" key="4">
    <source>
        <dbReference type="Pfam" id="PF04253"/>
    </source>
</evidence>
<dbReference type="InterPro" id="IPR046450">
    <property type="entry name" value="PA_dom_sf"/>
</dbReference>
<dbReference type="SUPFAM" id="SSF47672">
    <property type="entry name" value="Transferrin receptor-like dimerisation domain"/>
    <property type="match status" value="1"/>
</dbReference>
<accession>A0A292PMV9</accession>
<dbReference type="AlphaFoldDB" id="A0A292PMV9"/>
<dbReference type="Pfam" id="PF04389">
    <property type="entry name" value="Peptidase_M28"/>
    <property type="match status" value="1"/>
</dbReference>
<dbReference type="Proteomes" id="UP001412239">
    <property type="component" value="Unassembled WGS sequence"/>
</dbReference>
<protein>
    <recommendedName>
        <fullName evidence="8">Peptide hydrolase</fullName>
    </recommendedName>
</protein>
<evidence type="ECO:0000313" key="7">
    <source>
        <dbReference type="Proteomes" id="UP001412239"/>
    </source>
</evidence>
<dbReference type="Gene3D" id="1.20.930.40">
    <property type="entry name" value="Transferrin receptor-like, dimerisation domain"/>
    <property type="match status" value="1"/>
</dbReference>
<proteinExistence type="inferred from homology"/>
<feature type="domain" description="Peptidase M28" evidence="5">
    <location>
        <begin position="434"/>
        <end position="625"/>
    </location>
</feature>
<comment type="similarity">
    <text evidence="1">Belongs to the peptidase M28 family. M28B subfamily.</text>
</comment>
<gene>
    <name evidence="6" type="ORF">GSTUAT00008096001</name>
</gene>
<evidence type="ECO:0000259" key="5">
    <source>
        <dbReference type="Pfam" id="PF04389"/>
    </source>
</evidence>
<dbReference type="Pfam" id="PF04253">
    <property type="entry name" value="TFR_dimer"/>
    <property type="match status" value="1"/>
</dbReference>
<keyword evidence="7" id="KW-1185">Reference proteome</keyword>
<dbReference type="InterPro" id="IPR039373">
    <property type="entry name" value="Peptidase_M28B"/>
</dbReference>
<evidence type="ECO:0000256" key="1">
    <source>
        <dbReference type="ARBA" id="ARBA00005634"/>
    </source>
</evidence>
<dbReference type="InterPro" id="IPR003137">
    <property type="entry name" value="PA_domain"/>
</dbReference>
<reference evidence="6" key="1">
    <citation type="submission" date="2015-10" db="EMBL/GenBank/DDBJ databases">
        <authorList>
            <person name="Regsiter A."/>
            <person name="william w."/>
        </authorList>
    </citation>
    <scope>NUCLEOTIDE SEQUENCE</scope>
    <source>
        <strain evidence="6">Montdore</strain>
    </source>
</reference>